<keyword evidence="1" id="KW-0732">Signal</keyword>
<feature type="signal peptide" evidence="1">
    <location>
        <begin position="1"/>
        <end position="27"/>
    </location>
</feature>
<dbReference type="EMBL" id="JACHJV010000001">
    <property type="protein sequence ID" value="MBB4925273.1"/>
    <property type="molecule type" value="Genomic_DNA"/>
</dbReference>
<dbReference type="PANTHER" id="PTHR30383">
    <property type="entry name" value="THIOESTERASE 1/PROTEASE 1/LYSOPHOSPHOLIPASE L1"/>
    <property type="match status" value="1"/>
</dbReference>
<evidence type="ECO:0000256" key="1">
    <source>
        <dbReference type="SAM" id="SignalP"/>
    </source>
</evidence>
<feature type="domain" description="SGNH hydrolase-type esterase" evidence="2">
    <location>
        <begin position="43"/>
        <end position="219"/>
    </location>
</feature>
<evidence type="ECO:0000313" key="4">
    <source>
        <dbReference type="Proteomes" id="UP000540506"/>
    </source>
</evidence>
<dbReference type="InterPro" id="IPR036514">
    <property type="entry name" value="SGNH_hydro_sf"/>
</dbReference>
<dbReference type="PANTHER" id="PTHR30383:SF5">
    <property type="entry name" value="SGNH HYDROLASE-TYPE ESTERASE DOMAIN-CONTAINING PROTEIN"/>
    <property type="match status" value="1"/>
</dbReference>
<dbReference type="RefSeq" id="WP_184937344.1">
    <property type="nucleotide sequence ID" value="NZ_JACHJV010000001.1"/>
</dbReference>
<gene>
    <name evidence="3" type="ORF">FHR34_004266</name>
</gene>
<dbReference type="SUPFAM" id="SSF52266">
    <property type="entry name" value="SGNH hydrolase"/>
    <property type="match status" value="1"/>
</dbReference>
<dbReference type="InterPro" id="IPR013830">
    <property type="entry name" value="SGNH_hydro"/>
</dbReference>
<name>A0A7W7VWS7_KITKI</name>
<evidence type="ECO:0000259" key="2">
    <source>
        <dbReference type="Pfam" id="PF13472"/>
    </source>
</evidence>
<protein>
    <submittedName>
        <fullName evidence="3">Lysophospholipase L1-like esterase</fullName>
    </submittedName>
</protein>
<dbReference type="CDD" id="cd01833">
    <property type="entry name" value="XynB_like"/>
    <property type="match status" value="1"/>
</dbReference>
<dbReference type="GO" id="GO:0004622">
    <property type="term" value="F:phosphatidylcholine lysophospholipase activity"/>
    <property type="evidence" value="ECO:0007669"/>
    <property type="project" value="TreeGrafter"/>
</dbReference>
<comment type="caution">
    <text evidence="3">The sequence shown here is derived from an EMBL/GenBank/DDBJ whole genome shotgun (WGS) entry which is preliminary data.</text>
</comment>
<dbReference type="Pfam" id="PF13472">
    <property type="entry name" value="Lipase_GDSL_2"/>
    <property type="match status" value="1"/>
</dbReference>
<dbReference type="AlphaFoldDB" id="A0A7W7VWS7"/>
<accession>A0A7W7VWS7</accession>
<sequence length="248" mass="27458">MKRTIAALLAATLCAGLGLLGSVPAQAAPARRDNPPVLRVMPLGDSITVGVGSQSRAGYRLPLWQLITGQSRYAVEFVGSQRDGSFASPQHEGHSGWMIDDIRDHVDDWLAAQRPDVVLLHIGINDLDRGADKAHAPDRLRALVERIFADRPGVTVILQGLLPTTAGLQTQVYRFNRQAWVLESTERQLGNRLSYVTPPALTEDEWYDRLHPNDRGYARMALAFYDTLDREARHSLDDVPVHETAGRP</sequence>
<evidence type="ECO:0000313" key="3">
    <source>
        <dbReference type="EMBL" id="MBB4925273.1"/>
    </source>
</evidence>
<feature type="chain" id="PRO_5031295017" evidence="1">
    <location>
        <begin position="28"/>
        <end position="248"/>
    </location>
</feature>
<dbReference type="Proteomes" id="UP000540506">
    <property type="component" value="Unassembled WGS sequence"/>
</dbReference>
<reference evidence="3 4" key="1">
    <citation type="submission" date="2020-08" db="EMBL/GenBank/DDBJ databases">
        <title>Sequencing the genomes of 1000 actinobacteria strains.</title>
        <authorList>
            <person name="Klenk H.-P."/>
        </authorList>
    </citation>
    <scope>NUCLEOTIDE SEQUENCE [LARGE SCALE GENOMIC DNA]</scope>
    <source>
        <strain evidence="3 4">DSM 41654</strain>
    </source>
</reference>
<keyword evidence="4" id="KW-1185">Reference proteome</keyword>
<organism evidence="3 4">
    <name type="scientific">Kitasatospora kifunensis</name>
    <name type="common">Streptomyces kifunensis</name>
    <dbReference type="NCBI Taxonomy" id="58351"/>
    <lineage>
        <taxon>Bacteria</taxon>
        <taxon>Bacillati</taxon>
        <taxon>Actinomycetota</taxon>
        <taxon>Actinomycetes</taxon>
        <taxon>Kitasatosporales</taxon>
        <taxon>Streptomycetaceae</taxon>
        <taxon>Kitasatospora</taxon>
    </lineage>
</organism>
<dbReference type="Gene3D" id="3.40.50.1110">
    <property type="entry name" value="SGNH hydrolase"/>
    <property type="match status" value="1"/>
</dbReference>
<proteinExistence type="predicted"/>
<dbReference type="InterPro" id="IPR051532">
    <property type="entry name" value="Ester_Hydrolysis_Enzymes"/>
</dbReference>